<dbReference type="EMBL" id="JACTVJ010000050">
    <property type="protein sequence ID" value="MBC9719591.1"/>
    <property type="molecule type" value="Genomic_DNA"/>
</dbReference>
<dbReference type="InterPro" id="IPR013325">
    <property type="entry name" value="RNA_pol_sigma_r2"/>
</dbReference>
<evidence type="ECO:0000259" key="6">
    <source>
        <dbReference type="Pfam" id="PF04542"/>
    </source>
</evidence>
<comment type="caution">
    <text evidence="8">The sequence shown here is derived from an EMBL/GenBank/DDBJ whole genome shotgun (WGS) entry which is preliminary data.</text>
</comment>
<keyword evidence="4" id="KW-0238">DNA-binding</keyword>
<evidence type="ECO:0000256" key="3">
    <source>
        <dbReference type="ARBA" id="ARBA00023082"/>
    </source>
</evidence>
<feature type="domain" description="RNA polymerase sigma factor 70 region 4 type 2" evidence="7">
    <location>
        <begin position="137"/>
        <end position="186"/>
    </location>
</feature>
<evidence type="ECO:0000313" key="9">
    <source>
        <dbReference type="Proteomes" id="UP000642284"/>
    </source>
</evidence>
<evidence type="ECO:0000256" key="2">
    <source>
        <dbReference type="ARBA" id="ARBA00023015"/>
    </source>
</evidence>
<keyword evidence="5" id="KW-0804">Transcription</keyword>
<organism evidence="8 9">
    <name type="scientific">Streptomyces polyasparticus</name>
    <dbReference type="NCBI Taxonomy" id="2767826"/>
    <lineage>
        <taxon>Bacteria</taxon>
        <taxon>Bacillati</taxon>
        <taxon>Actinomycetota</taxon>
        <taxon>Actinomycetes</taxon>
        <taxon>Kitasatosporales</taxon>
        <taxon>Streptomycetaceae</taxon>
        <taxon>Streptomyces</taxon>
    </lineage>
</organism>
<dbReference type="Pfam" id="PF04542">
    <property type="entry name" value="Sigma70_r2"/>
    <property type="match status" value="1"/>
</dbReference>
<name>A0ABR7SYG3_9ACTN</name>
<dbReference type="Gene3D" id="1.10.10.10">
    <property type="entry name" value="Winged helix-like DNA-binding domain superfamily/Winged helix DNA-binding domain"/>
    <property type="match status" value="1"/>
</dbReference>
<evidence type="ECO:0000256" key="4">
    <source>
        <dbReference type="ARBA" id="ARBA00023125"/>
    </source>
</evidence>
<dbReference type="SUPFAM" id="SSF88946">
    <property type="entry name" value="Sigma2 domain of RNA polymerase sigma factors"/>
    <property type="match status" value="1"/>
</dbReference>
<dbReference type="Gene3D" id="1.10.1740.10">
    <property type="match status" value="1"/>
</dbReference>
<dbReference type="InterPro" id="IPR039425">
    <property type="entry name" value="RNA_pol_sigma-70-like"/>
</dbReference>
<dbReference type="CDD" id="cd06171">
    <property type="entry name" value="Sigma70_r4"/>
    <property type="match status" value="1"/>
</dbReference>
<reference evidence="8 9" key="1">
    <citation type="submission" date="2020-08" db="EMBL/GenBank/DDBJ databases">
        <title>Genemic of Streptomyces polyaspartic.</title>
        <authorList>
            <person name="Liu W."/>
        </authorList>
    </citation>
    <scope>NUCLEOTIDE SEQUENCE [LARGE SCALE GENOMIC DNA]</scope>
    <source>
        <strain evidence="8 9">TRM66268-LWL</strain>
    </source>
</reference>
<keyword evidence="3" id="KW-0731">Sigma factor</keyword>
<keyword evidence="2" id="KW-0805">Transcription regulation</keyword>
<dbReference type="InterPro" id="IPR036388">
    <property type="entry name" value="WH-like_DNA-bd_sf"/>
</dbReference>
<evidence type="ECO:0000313" key="8">
    <source>
        <dbReference type="EMBL" id="MBC9719591.1"/>
    </source>
</evidence>
<evidence type="ECO:0000259" key="7">
    <source>
        <dbReference type="Pfam" id="PF08281"/>
    </source>
</evidence>
<sequence>MGIMTVLPLPPAMAAESVNLTDEQLCLRVREGDPSAFAWLWLRHRRSTYHCAAQYTRGCASDTEDAVADAMLAMLQALRSGGGPDRNVAAYLHVSVRRAAARRSKQRDREEPVPEVCDKPVYDEDTMSAAFEWSMAAEAIDSLPDPWQSALRLSLVEELPASQIAGRLGISPASASSLLYRAKEALRAAFLRRHALATSPRCAAMLDRMVHAMRGRATNRYGPIIHRHLAQCTGCVGNYQYLQQVNKSLPSRHAA</sequence>
<dbReference type="InterPro" id="IPR013249">
    <property type="entry name" value="RNA_pol_sigma70_r4_t2"/>
</dbReference>
<accession>A0ABR7SYG3</accession>
<dbReference type="PANTHER" id="PTHR43133:SF8">
    <property type="entry name" value="RNA POLYMERASE SIGMA FACTOR HI_1459-RELATED"/>
    <property type="match status" value="1"/>
</dbReference>
<feature type="domain" description="RNA polymerase sigma-70 region 2" evidence="6">
    <location>
        <begin position="41"/>
        <end position="109"/>
    </location>
</feature>
<protein>
    <submittedName>
        <fullName evidence="8">Sigma-70 family RNA polymerase sigma factor</fullName>
    </submittedName>
</protein>
<dbReference type="InterPro" id="IPR007627">
    <property type="entry name" value="RNA_pol_sigma70_r2"/>
</dbReference>
<evidence type="ECO:0000256" key="5">
    <source>
        <dbReference type="ARBA" id="ARBA00023163"/>
    </source>
</evidence>
<dbReference type="Pfam" id="PF08281">
    <property type="entry name" value="Sigma70_r4_2"/>
    <property type="match status" value="1"/>
</dbReference>
<comment type="similarity">
    <text evidence="1">Belongs to the sigma-70 factor family. ECF subfamily.</text>
</comment>
<dbReference type="InterPro" id="IPR013324">
    <property type="entry name" value="RNA_pol_sigma_r3/r4-like"/>
</dbReference>
<gene>
    <name evidence="8" type="ORF">H9Y04_44620</name>
</gene>
<dbReference type="SUPFAM" id="SSF88659">
    <property type="entry name" value="Sigma3 and sigma4 domains of RNA polymerase sigma factors"/>
    <property type="match status" value="1"/>
</dbReference>
<dbReference type="NCBIfam" id="TIGR02937">
    <property type="entry name" value="sigma70-ECF"/>
    <property type="match status" value="1"/>
</dbReference>
<proteinExistence type="inferred from homology"/>
<keyword evidence="9" id="KW-1185">Reference proteome</keyword>
<evidence type="ECO:0000256" key="1">
    <source>
        <dbReference type="ARBA" id="ARBA00010641"/>
    </source>
</evidence>
<dbReference type="PANTHER" id="PTHR43133">
    <property type="entry name" value="RNA POLYMERASE ECF-TYPE SIGMA FACTO"/>
    <property type="match status" value="1"/>
</dbReference>
<dbReference type="InterPro" id="IPR014284">
    <property type="entry name" value="RNA_pol_sigma-70_dom"/>
</dbReference>
<dbReference type="Proteomes" id="UP000642284">
    <property type="component" value="Unassembled WGS sequence"/>
</dbReference>